<dbReference type="InterPro" id="IPR002413">
    <property type="entry name" value="V5_allergen-like"/>
</dbReference>
<dbReference type="InterPro" id="IPR018244">
    <property type="entry name" value="Allrgn_V5/Tpx1_CS"/>
</dbReference>
<dbReference type="PANTHER" id="PTHR10334">
    <property type="entry name" value="CYSTEINE-RICH SECRETORY PROTEIN-RELATED"/>
    <property type="match status" value="1"/>
</dbReference>
<dbReference type="SMART" id="SM00198">
    <property type="entry name" value="SCP"/>
    <property type="match status" value="1"/>
</dbReference>
<dbReference type="EMBL" id="JARPUR010000001">
    <property type="protein sequence ID" value="KAK4887811.1"/>
    <property type="molecule type" value="Genomic_DNA"/>
</dbReference>
<dbReference type="GO" id="GO:0005576">
    <property type="term" value="C:extracellular region"/>
    <property type="evidence" value="ECO:0007669"/>
    <property type="project" value="UniProtKB-SubCell"/>
</dbReference>
<proteinExistence type="predicted"/>
<dbReference type="PRINTS" id="PR00838">
    <property type="entry name" value="V5ALLERGEN"/>
</dbReference>
<dbReference type="Proteomes" id="UP001353858">
    <property type="component" value="Unassembled WGS sequence"/>
</dbReference>
<sequence>MFKVLLGFFYFGVVSGFLYKNPYCELSCDAGNGRLHQHTVCQRANYKCLPDASCGPDFKIVKLTDAQRQLILNVHNKFRCKVALGKETRGKQPAAKNMRIMSYDRELEFIAQCWANACNGASLIHDACRRTRKHEHVGQNLGYISSSANNINVTEATLQLIDYWYDEVAIFNNQWVLDTRDRGFKVGHYTQMVWADTHRLGCAAIQYTTKQFDGNKWYEFLLVCNYAPGGNYIGMPVYKPGPSGSACPDKLKQNICGLCGRFVNVTEQEYFQPFFKF</sequence>
<gene>
    <name evidence="5" type="ORF">RN001_004082</name>
</gene>
<dbReference type="PROSITE" id="PS01009">
    <property type="entry name" value="CRISP_1"/>
    <property type="match status" value="1"/>
</dbReference>
<dbReference type="InterPro" id="IPR001283">
    <property type="entry name" value="CRISP-related"/>
</dbReference>
<feature type="domain" description="SCP" evidence="4">
    <location>
        <begin position="66"/>
        <end position="234"/>
    </location>
</feature>
<dbReference type="Gene3D" id="3.40.33.10">
    <property type="entry name" value="CAP"/>
    <property type="match status" value="1"/>
</dbReference>
<dbReference type="InterPro" id="IPR035940">
    <property type="entry name" value="CAP_sf"/>
</dbReference>
<name>A0AAN7PRU1_9COLE</name>
<dbReference type="SUPFAM" id="SSF55797">
    <property type="entry name" value="PR-1-like"/>
    <property type="match status" value="1"/>
</dbReference>
<evidence type="ECO:0000256" key="2">
    <source>
        <dbReference type="ARBA" id="ARBA00022525"/>
    </source>
</evidence>
<accession>A0AAN7PRU1</accession>
<evidence type="ECO:0000256" key="3">
    <source>
        <dbReference type="SAM" id="SignalP"/>
    </source>
</evidence>
<evidence type="ECO:0000256" key="1">
    <source>
        <dbReference type="ARBA" id="ARBA00004613"/>
    </source>
</evidence>
<keyword evidence="2" id="KW-0964">Secreted</keyword>
<dbReference type="AlphaFoldDB" id="A0AAN7PRU1"/>
<dbReference type="PROSITE" id="PS01010">
    <property type="entry name" value="CRISP_2"/>
    <property type="match status" value="1"/>
</dbReference>
<dbReference type="InterPro" id="IPR014044">
    <property type="entry name" value="CAP_dom"/>
</dbReference>
<reference evidence="6" key="1">
    <citation type="submission" date="2023-01" db="EMBL/GenBank/DDBJ databases">
        <title>Key to firefly adult light organ development and bioluminescence: homeobox transcription factors regulate luciferase expression and transportation to peroxisome.</title>
        <authorList>
            <person name="Fu X."/>
        </authorList>
    </citation>
    <scope>NUCLEOTIDE SEQUENCE [LARGE SCALE GENOMIC DNA]</scope>
</reference>
<evidence type="ECO:0000313" key="5">
    <source>
        <dbReference type="EMBL" id="KAK4887811.1"/>
    </source>
</evidence>
<comment type="caution">
    <text evidence="5">The sequence shown here is derived from an EMBL/GenBank/DDBJ whole genome shotgun (WGS) entry which is preliminary data.</text>
</comment>
<keyword evidence="6" id="KW-1185">Reference proteome</keyword>
<comment type="subcellular location">
    <subcellularLocation>
        <location evidence="1">Secreted</location>
    </subcellularLocation>
</comment>
<dbReference type="CDD" id="cd05380">
    <property type="entry name" value="CAP_euk"/>
    <property type="match status" value="1"/>
</dbReference>
<feature type="chain" id="PRO_5042828704" description="SCP domain-containing protein" evidence="3">
    <location>
        <begin position="17"/>
        <end position="277"/>
    </location>
</feature>
<organism evidence="5 6">
    <name type="scientific">Aquatica leii</name>
    <dbReference type="NCBI Taxonomy" id="1421715"/>
    <lineage>
        <taxon>Eukaryota</taxon>
        <taxon>Metazoa</taxon>
        <taxon>Ecdysozoa</taxon>
        <taxon>Arthropoda</taxon>
        <taxon>Hexapoda</taxon>
        <taxon>Insecta</taxon>
        <taxon>Pterygota</taxon>
        <taxon>Neoptera</taxon>
        <taxon>Endopterygota</taxon>
        <taxon>Coleoptera</taxon>
        <taxon>Polyphaga</taxon>
        <taxon>Elateriformia</taxon>
        <taxon>Elateroidea</taxon>
        <taxon>Lampyridae</taxon>
        <taxon>Luciolinae</taxon>
        <taxon>Aquatica</taxon>
    </lineage>
</organism>
<dbReference type="PRINTS" id="PR00837">
    <property type="entry name" value="V5TPXLIKE"/>
</dbReference>
<feature type="signal peptide" evidence="3">
    <location>
        <begin position="1"/>
        <end position="16"/>
    </location>
</feature>
<keyword evidence="3" id="KW-0732">Signal</keyword>
<evidence type="ECO:0000313" key="6">
    <source>
        <dbReference type="Proteomes" id="UP001353858"/>
    </source>
</evidence>
<protein>
    <recommendedName>
        <fullName evidence="4">SCP domain-containing protein</fullName>
    </recommendedName>
</protein>
<dbReference type="Pfam" id="PF00188">
    <property type="entry name" value="CAP"/>
    <property type="match status" value="1"/>
</dbReference>
<evidence type="ECO:0000259" key="4">
    <source>
        <dbReference type="SMART" id="SM00198"/>
    </source>
</evidence>